<evidence type="ECO:0000313" key="2">
    <source>
        <dbReference type="EMBL" id="GFC79223.1"/>
    </source>
</evidence>
<feature type="region of interest" description="Disordered" evidence="1">
    <location>
        <begin position="1"/>
        <end position="27"/>
    </location>
</feature>
<dbReference type="EMBL" id="BKCJ011069425">
    <property type="protein sequence ID" value="GFC79223.1"/>
    <property type="molecule type" value="Genomic_DNA"/>
</dbReference>
<name>A0A699QZ71_TANCI</name>
<sequence length="129" mass="14027">AHGLARQQRRQAANGPGCAHAAPVPALGPPARSHFRELGKRIPANGRVRGAHRARGPAASIYVGLPAHGALLVRVVPELAERVRVYFLTREPVDFSSSAILTAVQARRCSYFPNRQVAYAQLPAYFLLR</sequence>
<proteinExistence type="predicted"/>
<feature type="non-terminal residue" evidence="2">
    <location>
        <position position="1"/>
    </location>
</feature>
<protein>
    <submittedName>
        <fullName evidence="2">Uncharacterized protein</fullName>
    </submittedName>
</protein>
<reference evidence="2" key="1">
    <citation type="journal article" date="2019" name="Sci. Rep.">
        <title>Draft genome of Tanacetum cinerariifolium, the natural source of mosquito coil.</title>
        <authorList>
            <person name="Yamashiro T."/>
            <person name="Shiraishi A."/>
            <person name="Satake H."/>
            <person name="Nakayama K."/>
        </authorList>
    </citation>
    <scope>NUCLEOTIDE SEQUENCE</scope>
</reference>
<accession>A0A699QZ71</accession>
<organism evidence="2">
    <name type="scientific">Tanacetum cinerariifolium</name>
    <name type="common">Dalmatian daisy</name>
    <name type="synonym">Chrysanthemum cinerariifolium</name>
    <dbReference type="NCBI Taxonomy" id="118510"/>
    <lineage>
        <taxon>Eukaryota</taxon>
        <taxon>Viridiplantae</taxon>
        <taxon>Streptophyta</taxon>
        <taxon>Embryophyta</taxon>
        <taxon>Tracheophyta</taxon>
        <taxon>Spermatophyta</taxon>
        <taxon>Magnoliopsida</taxon>
        <taxon>eudicotyledons</taxon>
        <taxon>Gunneridae</taxon>
        <taxon>Pentapetalae</taxon>
        <taxon>asterids</taxon>
        <taxon>campanulids</taxon>
        <taxon>Asterales</taxon>
        <taxon>Asteraceae</taxon>
        <taxon>Asteroideae</taxon>
        <taxon>Anthemideae</taxon>
        <taxon>Anthemidinae</taxon>
        <taxon>Tanacetum</taxon>
    </lineage>
</organism>
<dbReference type="AlphaFoldDB" id="A0A699QZ71"/>
<comment type="caution">
    <text evidence="2">The sequence shown here is derived from an EMBL/GenBank/DDBJ whole genome shotgun (WGS) entry which is preliminary data.</text>
</comment>
<gene>
    <name evidence="2" type="ORF">Tci_851193</name>
</gene>
<evidence type="ECO:0000256" key="1">
    <source>
        <dbReference type="SAM" id="MobiDB-lite"/>
    </source>
</evidence>